<dbReference type="EMBL" id="CP063374">
    <property type="protein sequence ID" value="QOV45287.1"/>
    <property type="molecule type" value="Genomic_DNA"/>
</dbReference>
<sequence>MPARRGGAAGQGHPGCARLTGRAAEGGPEDKEIARLKAETARLKAEPSKARTVLEVHEELSVLLDQLATYNAPSQNGEKKNK</sequence>
<dbReference type="AlphaFoldDB" id="A0A7M2T9A2"/>
<organism evidence="2 3">
    <name type="scientific">Streptomyces chromofuscus</name>
    <dbReference type="NCBI Taxonomy" id="42881"/>
    <lineage>
        <taxon>Bacteria</taxon>
        <taxon>Bacillati</taxon>
        <taxon>Actinomycetota</taxon>
        <taxon>Actinomycetes</taxon>
        <taxon>Kitasatosporales</taxon>
        <taxon>Streptomycetaceae</taxon>
        <taxon>Streptomyces</taxon>
    </lineage>
</organism>
<protein>
    <submittedName>
        <fullName evidence="2">Uncharacterized protein</fullName>
    </submittedName>
</protein>
<evidence type="ECO:0000313" key="2">
    <source>
        <dbReference type="EMBL" id="QOV45287.1"/>
    </source>
</evidence>
<evidence type="ECO:0000313" key="3">
    <source>
        <dbReference type="Proteomes" id="UP000594008"/>
    </source>
</evidence>
<name>A0A7M2T9A2_STRCW</name>
<dbReference type="Proteomes" id="UP000594008">
    <property type="component" value="Chromosome"/>
</dbReference>
<evidence type="ECO:0000256" key="1">
    <source>
        <dbReference type="SAM" id="MobiDB-lite"/>
    </source>
</evidence>
<dbReference type="RefSeq" id="WP_189697294.1">
    <property type="nucleotide sequence ID" value="NZ_BMTA01000004.1"/>
</dbReference>
<dbReference type="KEGG" id="schf:IPT68_04815"/>
<feature type="region of interest" description="Disordered" evidence="1">
    <location>
        <begin position="1"/>
        <end position="28"/>
    </location>
</feature>
<gene>
    <name evidence="2" type="ORF">IPT68_04815</name>
</gene>
<keyword evidence="3" id="KW-1185">Reference proteome</keyword>
<reference evidence="2 3" key="1">
    <citation type="submission" date="2020-10" db="EMBL/GenBank/DDBJ databases">
        <title>Streptomyces chromofuscus complate genome analysis.</title>
        <authorList>
            <person name="Anwar N."/>
        </authorList>
    </citation>
    <scope>NUCLEOTIDE SEQUENCE [LARGE SCALE GENOMIC DNA]</scope>
    <source>
        <strain evidence="2 3">DSM 40273</strain>
    </source>
</reference>
<proteinExistence type="predicted"/>
<accession>A0A7M2T9A2</accession>